<dbReference type="PANTHER" id="PTHR10825">
    <property type="entry name" value="RING FINGER DOMAIN-CONTAINING, POLYCOMB GROUP COMPONENT"/>
    <property type="match status" value="1"/>
</dbReference>
<dbReference type="Gene3D" id="3.10.20.90">
    <property type="entry name" value="Phosphatidylinositol 3-kinase Catalytic Subunit, Chain A, domain 1"/>
    <property type="match status" value="1"/>
</dbReference>
<evidence type="ECO:0000259" key="1">
    <source>
        <dbReference type="Pfam" id="PF16207"/>
    </source>
</evidence>
<dbReference type="SUPFAM" id="SSF57850">
    <property type="entry name" value="RING/U-box"/>
    <property type="match status" value="1"/>
</dbReference>
<dbReference type="Pfam" id="PF16207">
    <property type="entry name" value="RAWUL"/>
    <property type="match status" value="1"/>
</dbReference>
<dbReference type="PANTHER" id="PTHR10825:SF29">
    <property type="entry name" value="POLYCOMB GROUP RING FINGER PROTEIN 1"/>
    <property type="match status" value="1"/>
</dbReference>
<dbReference type="Proteomes" id="UP001217089">
    <property type="component" value="Unassembled WGS sequence"/>
</dbReference>
<dbReference type="Gene3D" id="3.30.40.10">
    <property type="entry name" value="Zinc/RING finger domain, C3HC4 (zinc finger)"/>
    <property type="match status" value="1"/>
</dbReference>
<sequence length="222" mass="25609">MDLDEVPLMINIADVNPHIVCSLCADCKSCIVKYLQSSKNCPQCSNKIHETQPLFNLRADRTMQDIVYKLVPHLFESEEKRREEFYKSKGFKKQKKGVVEEKSGPKLSCILNNPNAHQYQYDDQICLCVDRYSPQLMSTDNGVYTLPVLDKKFIRCSVRVLIAHLKRMLKNKLSIPNTAKIEMVCNDEKLSDEMSLKQIYLTIWSPKGTPMLLFYRMSHPAG</sequence>
<protein>
    <recommendedName>
        <fullName evidence="1">RAWUL domain-containing protein</fullName>
    </recommendedName>
</protein>
<comment type="caution">
    <text evidence="2">The sequence shown here is derived from an EMBL/GenBank/DDBJ whole genome shotgun (WGS) entry which is preliminary data.</text>
</comment>
<evidence type="ECO:0000313" key="3">
    <source>
        <dbReference type="Proteomes" id="UP001217089"/>
    </source>
</evidence>
<dbReference type="EMBL" id="JARBDR010000246">
    <property type="protein sequence ID" value="KAJ8317055.1"/>
    <property type="molecule type" value="Genomic_DNA"/>
</dbReference>
<organism evidence="2 3">
    <name type="scientific">Tegillarca granosa</name>
    <name type="common">Malaysian cockle</name>
    <name type="synonym">Anadara granosa</name>
    <dbReference type="NCBI Taxonomy" id="220873"/>
    <lineage>
        <taxon>Eukaryota</taxon>
        <taxon>Metazoa</taxon>
        <taxon>Spiralia</taxon>
        <taxon>Lophotrochozoa</taxon>
        <taxon>Mollusca</taxon>
        <taxon>Bivalvia</taxon>
        <taxon>Autobranchia</taxon>
        <taxon>Pteriomorphia</taxon>
        <taxon>Arcoida</taxon>
        <taxon>Arcoidea</taxon>
        <taxon>Arcidae</taxon>
        <taxon>Tegillarca</taxon>
    </lineage>
</organism>
<reference evidence="2 3" key="1">
    <citation type="submission" date="2022-12" db="EMBL/GenBank/DDBJ databases">
        <title>Chromosome-level genome of Tegillarca granosa.</title>
        <authorList>
            <person name="Kim J."/>
        </authorList>
    </citation>
    <scope>NUCLEOTIDE SEQUENCE [LARGE SCALE GENOMIC DNA]</scope>
    <source>
        <strain evidence="2">Teg-2019</strain>
        <tissue evidence="2">Adductor muscle</tissue>
    </source>
</reference>
<evidence type="ECO:0000313" key="2">
    <source>
        <dbReference type="EMBL" id="KAJ8317055.1"/>
    </source>
</evidence>
<dbReference type="InterPro" id="IPR032443">
    <property type="entry name" value="RAWUL"/>
</dbReference>
<proteinExistence type="predicted"/>
<keyword evidence="3" id="KW-1185">Reference proteome</keyword>
<gene>
    <name evidence="2" type="ORF">KUTeg_004959</name>
</gene>
<accession>A0ABQ9FMX8</accession>
<feature type="domain" description="RAWUL" evidence="1">
    <location>
        <begin position="152"/>
        <end position="216"/>
    </location>
</feature>
<dbReference type="InterPro" id="IPR013083">
    <property type="entry name" value="Znf_RING/FYVE/PHD"/>
</dbReference>
<name>A0ABQ9FMX8_TEGGR</name>